<accession>A0A7I7XPM6</accession>
<proteinExistence type="predicted"/>
<dbReference type="AlphaFoldDB" id="A0A7I7XPM6"/>
<dbReference type="InterPro" id="IPR039442">
    <property type="entry name" value="Mrr-like_dom"/>
</dbReference>
<gene>
    <name evidence="2" type="ORF">MMAD_54960</name>
</gene>
<evidence type="ECO:0000313" key="3">
    <source>
        <dbReference type="Proteomes" id="UP000466517"/>
    </source>
</evidence>
<protein>
    <recommendedName>
        <fullName evidence="1">Mrr-like domain-containing protein</fullName>
    </recommendedName>
</protein>
<dbReference type="Pfam" id="PF13156">
    <property type="entry name" value="Mrr_cat_2"/>
    <property type="match status" value="1"/>
</dbReference>
<sequence>MAQYLPLDSVYGRLFKQVWLWKDWPGRAGKIDTGIDLVAEEVDTGDLWAINASSTNPITYWASQTSTRSCPHRVNIPSRTG</sequence>
<name>A0A7I7XPM6_9MYCO</name>
<keyword evidence="2" id="KW-0614">Plasmid</keyword>
<geneLocation type="plasmid" evidence="3">
    <name>pjcm13574 dna</name>
</geneLocation>
<dbReference type="KEGG" id="mmag:MMAD_54960"/>
<reference evidence="2 3" key="1">
    <citation type="journal article" date="2019" name="Emerg. Microbes Infect.">
        <title>Comprehensive subspecies identification of 175 nontuberculous mycobacteria species based on 7547 genomic profiles.</title>
        <authorList>
            <person name="Matsumoto Y."/>
            <person name="Kinjo T."/>
            <person name="Motooka D."/>
            <person name="Nabeya D."/>
            <person name="Jung N."/>
            <person name="Uechi K."/>
            <person name="Horii T."/>
            <person name="Iida T."/>
            <person name="Fujita J."/>
            <person name="Nakamura S."/>
        </authorList>
    </citation>
    <scope>NUCLEOTIDE SEQUENCE [LARGE SCALE GENOMIC DNA]</scope>
    <source>
        <strain evidence="2 3">JCM 13574</strain>
        <plasmid evidence="3">pjcm13574 dna</plasmid>
    </source>
</reference>
<feature type="domain" description="Mrr-like" evidence="1">
    <location>
        <begin position="8"/>
        <end position="52"/>
    </location>
</feature>
<dbReference type="Proteomes" id="UP000466517">
    <property type="component" value="Plasmid pJCM13574"/>
</dbReference>
<evidence type="ECO:0000313" key="2">
    <source>
        <dbReference type="EMBL" id="BBZ31201.1"/>
    </source>
</evidence>
<keyword evidence="3" id="KW-1185">Reference proteome</keyword>
<evidence type="ECO:0000259" key="1">
    <source>
        <dbReference type="Pfam" id="PF13156"/>
    </source>
</evidence>
<dbReference type="EMBL" id="AP022611">
    <property type="protein sequence ID" value="BBZ31201.1"/>
    <property type="molecule type" value="Genomic_DNA"/>
</dbReference>
<organism evidence="2 3">
    <name type="scientific">Mycolicibacterium madagascariense</name>
    <dbReference type="NCBI Taxonomy" id="212765"/>
    <lineage>
        <taxon>Bacteria</taxon>
        <taxon>Bacillati</taxon>
        <taxon>Actinomycetota</taxon>
        <taxon>Actinomycetes</taxon>
        <taxon>Mycobacteriales</taxon>
        <taxon>Mycobacteriaceae</taxon>
        <taxon>Mycolicibacterium</taxon>
    </lineage>
</organism>